<dbReference type="InterPro" id="IPR039261">
    <property type="entry name" value="FNR_nucleotide-bd"/>
</dbReference>
<keyword evidence="5" id="KW-1185">Reference proteome</keyword>
<comment type="caution">
    <text evidence="4">The sequence shown here is derived from an EMBL/GenBank/DDBJ whole genome shotgun (WGS) entry which is preliminary data.</text>
</comment>
<dbReference type="RefSeq" id="WP_416207113.1">
    <property type="nucleotide sequence ID" value="NZ_JBBKTX010000025.1"/>
</dbReference>
<evidence type="ECO:0000313" key="4">
    <source>
        <dbReference type="EMBL" id="MFK4754176.1"/>
    </source>
</evidence>
<evidence type="ECO:0000256" key="2">
    <source>
        <dbReference type="SAM" id="MobiDB-lite"/>
    </source>
</evidence>
<dbReference type="InterPro" id="IPR017938">
    <property type="entry name" value="Riboflavin_synthase-like_b-brl"/>
</dbReference>
<dbReference type="InterPro" id="IPR007037">
    <property type="entry name" value="SIP_rossman_dom"/>
</dbReference>
<dbReference type="Gene3D" id="3.40.50.80">
    <property type="entry name" value="Nucleotide-binding domain of ferredoxin-NADP reductase (FNR) module"/>
    <property type="match status" value="1"/>
</dbReference>
<dbReference type="PANTHER" id="PTHR30157">
    <property type="entry name" value="FERRIC REDUCTASE, NADPH-DEPENDENT"/>
    <property type="match status" value="1"/>
</dbReference>
<feature type="region of interest" description="Disordered" evidence="2">
    <location>
        <begin position="1"/>
        <end position="32"/>
    </location>
</feature>
<dbReference type="CDD" id="cd06193">
    <property type="entry name" value="siderophore_interacting"/>
    <property type="match status" value="1"/>
</dbReference>
<feature type="compositionally biased region" description="Basic and acidic residues" evidence="2">
    <location>
        <begin position="1"/>
        <end position="27"/>
    </location>
</feature>
<dbReference type="Gene3D" id="2.40.30.10">
    <property type="entry name" value="Translation factors"/>
    <property type="match status" value="1"/>
</dbReference>
<gene>
    <name evidence="4" type="ORF">WG929_17320</name>
</gene>
<proteinExistence type="inferred from homology"/>
<sequence>MNRFESRLAQRASKAERLSGREPERRSGQSRIQRVRHEIRQRYPLVEAVTRVSPGFVSVTLRGDDLKDFPSLSFDDHIKVFIPGADGQEERRDYTPRQFDASSGTLVLEFALHDGGVACDWANNLKVGERVHLGGPKGSMVIPLDYDWHWLVGDPTSLPAIHRRVEELPAGANATVIVQCEHVHDQRVFESAAELEVVWVAGYNELLQAVTERPLPAGDGFVWAAGEGKAMAALRALVVNDKQQPSDSTRISAYWKAGVQGFSEKG</sequence>
<dbReference type="EMBL" id="JBBKTX010000025">
    <property type="protein sequence ID" value="MFK4754176.1"/>
    <property type="molecule type" value="Genomic_DNA"/>
</dbReference>
<protein>
    <submittedName>
        <fullName evidence="4">Siderophore-interacting protein</fullName>
    </submittedName>
</protein>
<dbReference type="PROSITE" id="PS51384">
    <property type="entry name" value="FAD_FR"/>
    <property type="match status" value="1"/>
</dbReference>
<dbReference type="Pfam" id="PF04954">
    <property type="entry name" value="SIP"/>
    <property type="match status" value="1"/>
</dbReference>
<dbReference type="SUPFAM" id="SSF63380">
    <property type="entry name" value="Riboflavin synthase domain-like"/>
    <property type="match status" value="1"/>
</dbReference>
<dbReference type="InterPro" id="IPR013113">
    <property type="entry name" value="SIP_FAD-bd"/>
</dbReference>
<dbReference type="Pfam" id="PF08021">
    <property type="entry name" value="FAD_binding_9"/>
    <property type="match status" value="2"/>
</dbReference>
<feature type="domain" description="FAD-binding FR-type" evidence="3">
    <location>
        <begin position="39"/>
        <end position="143"/>
    </location>
</feature>
<comment type="similarity">
    <text evidence="1">Belongs to the SIP oxidoreductase family.</text>
</comment>
<dbReference type="Proteomes" id="UP001620597">
    <property type="component" value="Unassembled WGS sequence"/>
</dbReference>
<name>A0ABW8NMT7_9GAMM</name>
<evidence type="ECO:0000313" key="5">
    <source>
        <dbReference type="Proteomes" id="UP001620597"/>
    </source>
</evidence>
<dbReference type="InterPro" id="IPR039374">
    <property type="entry name" value="SIP_fam"/>
</dbReference>
<accession>A0ABW8NMT7</accession>
<evidence type="ECO:0000256" key="1">
    <source>
        <dbReference type="ARBA" id="ARBA00035644"/>
    </source>
</evidence>
<evidence type="ECO:0000259" key="3">
    <source>
        <dbReference type="PROSITE" id="PS51384"/>
    </source>
</evidence>
<dbReference type="InterPro" id="IPR017927">
    <property type="entry name" value="FAD-bd_FR_type"/>
</dbReference>
<organism evidence="4 5">
    <name type="scientific">Oceanobacter antarcticus</name>
    <dbReference type="NCBI Taxonomy" id="3133425"/>
    <lineage>
        <taxon>Bacteria</taxon>
        <taxon>Pseudomonadati</taxon>
        <taxon>Pseudomonadota</taxon>
        <taxon>Gammaproteobacteria</taxon>
        <taxon>Oceanospirillales</taxon>
        <taxon>Oceanospirillaceae</taxon>
        <taxon>Oceanobacter</taxon>
    </lineage>
</organism>
<dbReference type="PANTHER" id="PTHR30157:SF0">
    <property type="entry name" value="NADPH-DEPENDENT FERRIC-CHELATE REDUCTASE"/>
    <property type="match status" value="1"/>
</dbReference>
<reference evidence="4 5" key="1">
    <citation type="submission" date="2024-03" db="EMBL/GenBank/DDBJ databases">
        <title>High-quality draft genome sequence of Oceanobacter sp. wDCs-4.</title>
        <authorList>
            <person name="Dong C."/>
        </authorList>
    </citation>
    <scope>NUCLEOTIDE SEQUENCE [LARGE SCALE GENOMIC DNA]</scope>
    <source>
        <strain evidence="5">wDCs-4</strain>
    </source>
</reference>